<keyword evidence="4" id="KW-1185">Reference proteome</keyword>
<sequence length="611" mass="68150">MTSKNPQKCSAVCASPFFCYVCKRCRAHSKIAKDGTSCVCYACYSESWKIETEIVSLKETQLRLEQKVAALQLRSGELETENNDLRMKGAGLEERNKGIQSTMLQIGTDKLLVRKFVNLVMSATIPIFIGPSQTKFVIHAGAICHKSAHLEELISTKQSSNETVVLDGGEYNIEAFKMFVEYCYFGTYFGAEHDKSELLLHARVYALANKLKCRELKAVALRKATEWCYGDYTQPGGSRLSDMFPDMLDAINVVYTYTVDPESGFLPRTPNSPHVGGKPGIIRDGFRLLLAKLAAMNLSALKKQKRFLKVHHQFREFNTDMLLFLTGNKGIISLFPTNEPPAFVQLRKDEISAFSRLFNNDTLAVFVGEDSKRFDVHKSAVQCSEYFRRLMTSEMIESRGKAVYLTSEVDTPDAFNKFVQYCYLQDYLCDEDRVDSFAQHAAVYALAERLVCPILKCLALEKAKGVCDAAYPGKADEVLVVTPAVVALIYENTYDNHSAKLIGTPSESKEDGTSELSSSVELAVEKCEKGQHGMKEAAAGEIVVASKDIARDGFRMLLARFASVYISRLREQALFIAAHHAFPDFATDLMLLAMPDEGFQLGKDGQLKLEA</sequence>
<keyword evidence="1" id="KW-0175">Coiled coil</keyword>
<dbReference type="InterPro" id="IPR000210">
    <property type="entry name" value="BTB/POZ_dom"/>
</dbReference>
<dbReference type="EMBL" id="SAEB01000001">
    <property type="protein sequence ID" value="RVD89402.1"/>
    <property type="molecule type" value="Genomic_DNA"/>
</dbReference>
<accession>A0A437ADS8</accession>
<feature type="coiled-coil region" evidence="1">
    <location>
        <begin position="54"/>
        <end position="88"/>
    </location>
</feature>
<organism evidence="3 4">
    <name type="scientific">Arthrobotrys flagrans</name>
    <name type="common">Nematode-trapping fungus</name>
    <name type="synonym">Trichothecium flagrans</name>
    <dbReference type="NCBI Taxonomy" id="97331"/>
    <lineage>
        <taxon>Eukaryota</taxon>
        <taxon>Fungi</taxon>
        <taxon>Dikarya</taxon>
        <taxon>Ascomycota</taxon>
        <taxon>Pezizomycotina</taxon>
        <taxon>Orbiliomycetes</taxon>
        <taxon>Orbiliales</taxon>
        <taxon>Orbiliaceae</taxon>
        <taxon>Arthrobotrys</taxon>
    </lineage>
</organism>
<dbReference type="PANTHER" id="PTHR47843:SF2">
    <property type="entry name" value="BTB DOMAIN-CONTAINING PROTEIN"/>
    <property type="match status" value="1"/>
</dbReference>
<dbReference type="AlphaFoldDB" id="A0A437ADS8"/>
<dbReference type="Proteomes" id="UP000283090">
    <property type="component" value="Unassembled WGS sequence"/>
</dbReference>
<dbReference type="PROSITE" id="PS50097">
    <property type="entry name" value="BTB"/>
    <property type="match status" value="1"/>
</dbReference>
<dbReference type="RefSeq" id="XP_067494946.1">
    <property type="nucleotide sequence ID" value="XM_067633172.1"/>
</dbReference>
<dbReference type="GeneID" id="93582724"/>
<dbReference type="Gene3D" id="3.30.710.10">
    <property type="entry name" value="Potassium Channel Kv1.1, Chain A"/>
    <property type="match status" value="2"/>
</dbReference>
<feature type="domain" description="BTB" evidence="2">
    <location>
        <begin position="361"/>
        <end position="423"/>
    </location>
</feature>
<dbReference type="CDD" id="cd18186">
    <property type="entry name" value="BTB_POZ_ZBTB_KLHL-like"/>
    <property type="match status" value="1"/>
</dbReference>
<evidence type="ECO:0000259" key="2">
    <source>
        <dbReference type="PROSITE" id="PS50097"/>
    </source>
</evidence>
<dbReference type="STRING" id="97331.A0A437ADS8"/>
<evidence type="ECO:0000256" key="1">
    <source>
        <dbReference type="SAM" id="Coils"/>
    </source>
</evidence>
<comment type="caution">
    <text evidence="3">The sequence shown here is derived from an EMBL/GenBank/DDBJ whole genome shotgun (WGS) entry which is preliminary data.</text>
</comment>
<protein>
    <recommendedName>
        <fullName evidence="2">BTB domain-containing protein</fullName>
    </recommendedName>
</protein>
<evidence type="ECO:0000313" key="4">
    <source>
        <dbReference type="Proteomes" id="UP000283090"/>
    </source>
</evidence>
<evidence type="ECO:0000313" key="3">
    <source>
        <dbReference type="EMBL" id="RVD89402.1"/>
    </source>
</evidence>
<dbReference type="InterPro" id="IPR011333">
    <property type="entry name" value="SKP1/BTB/POZ_sf"/>
</dbReference>
<dbReference type="SUPFAM" id="SSF54695">
    <property type="entry name" value="POZ domain"/>
    <property type="match status" value="1"/>
</dbReference>
<dbReference type="VEuPathDB" id="FungiDB:DFL_000413"/>
<dbReference type="OrthoDB" id="6359816at2759"/>
<dbReference type="PANTHER" id="PTHR47843">
    <property type="entry name" value="BTB DOMAIN-CONTAINING PROTEIN-RELATED"/>
    <property type="match status" value="1"/>
</dbReference>
<dbReference type="Pfam" id="PF00651">
    <property type="entry name" value="BTB"/>
    <property type="match status" value="1"/>
</dbReference>
<proteinExistence type="predicted"/>
<reference evidence="3 4" key="1">
    <citation type="submission" date="2019-01" db="EMBL/GenBank/DDBJ databases">
        <title>Intercellular communication is required for trap formation in the nematode-trapping fungus Duddingtonia flagrans.</title>
        <authorList>
            <person name="Youssar L."/>
            <person name="Wernet V."/>
            <person name="Hensel N."/>
            <person name="Hildebrandt H.-G."/>
            <person name="Fischer R."/>
        </authorList>
    </citation>
    <scope>NUCLEOTIDE SEQUENCE [LARGE SCALE GENOMIC DNA]</scope>
    <source>
        <strain evidence="3 4">CBS H-5679</strain>
    </source>
</reference>
<gene>
    <name evidence="3" type="ORF">DFL_000413</name>
</gene>
<name>A0A437ADS8_ARTFL</name>